<dbReference type="Gene3D" id="2.60.40.1120">
    <property type="entry name" value="Carboxypeptidase-like, regulatory domain"/>
    <property type="match status" value="1"/>
</dbReference>
<dbReference type="RefSeq" id="WP_184171882.1">
    <property type="nucleotide sequence ID" value="NZ_JACHGF010000002.1"/>
</dbReference>
<feature type="domain" description="Secretin/TonB short N-terminal" evidence="9">
    <location>
        <begin position="57"/>
        <end position="106"/>
    </location>
</feature>
<feature type="chain" id="PRO_5032532957" evidence="8">
    <location>
        <begin position="21"/>
        <end position="1125"/>
    </location>
</feature>
<dbReference type="InterPro" id="IPR037066">
    <property type="entry name" value="Plug_dom_sf"/>
</dbReference>
<evidence type="ECO:0000256" key="8">
    <source>
        <dbReference type="SAM" id="SignalP"/>
    </source>
</evidence>
<name>A0A840TI00_9BACT</name>
<dbReference type="NCBIfam" id="TIGR04056">
    <property type="entry name" value="OMP_RagA_SusC"/>
    <property type="match status" value="1"/>
</dbReference>
<dbReference type="InterPro" id="IPR023997">
    <property type="entry name" value="TonB-dep_OMP_SusC/RagA_CS"/>
</dbReference>
<dbReference type="EMBL" id="JACHGF010000002">
    <property type="protein sequence ID" value="MBB5282921.1"/>
    <property type="molecule type" value="Genomic_DNA"/>
</dbReference>
<evidence type="ECO:0000256" key="1">
    <source>
        <dbReference type="ARBA" id="ARBA00004571"/>
    </source>
</evidence>
<dbReference type="InterPro" id="IPR008969">
    <property type="entry name" value="CarboxyPept-like_regulatory"/>
</dbReference>
<keyword evidence="2 7" id="KW-0813">Transport</keyword>
<evidence type="ECO:0000256" key="7">
    <source>
        <dbReference type="PROSITE-ProRule" id="PRU01360"/>
    </source>
</evidence>
<dbReference type="Gene3D" id="2.170.130.10">
    <property type="entry name" value="TonB-dependent receptor, plug domain"/>
    <property type="match status" value="1"/>
</dbReference>
<dbReference type="InterPro" id="IPR011662">
    <property type="entry name" value="Secretin/TonB_short_N"/>
</dbReference>
<comment type="similarity">
    <text evidence="7">Belongs to the TonB-dependent receptor family.</text>
</comment>
<dbReference type="FunFam" id="2.170.130.10:FF:000008">
    <property type="entry name" value="SusC/RagA family TonB-linked outer membrane protein"/>
    <property type="match status" value="1"/>
</dbReference>
<protein>
    <submittedName>
        <fullName evidence="11">TonB-linked SusC/RagA family outer membrane protein</fullName>
    </submittedName>
</protein>
<dbReference type="SUPFAM" id="SSF49464">
    <property type="entry name" value="Carboxypeptidase regulatory domain-like"/>
    <property type="match status" value="1"/>
</dbReference>
<evidence type="ECO:0000313" key="12">
    <source>
        <dbReference type="Proteomes" id="UP000557307"/>
    </source>
</evidence>
<accession>A0A840TI00</accession>
<dbReference type="InterPro" id="IPR036942">
    <property type="entry name" value="Beta-barrel_TonB_sf"/>
</dbReference>
<keyword evidence="4 7" id="KW-0812">Transmembrane</keyword>
<evidence type="ECO:0000256" key="2">
    <source>
        <dbReference type="ARBA" id="ARBA00022448"/>
    </source>
</evidence>
<keyword evidence="6 7" id="KW-0998">Cell outer membrane</keyword>
<feature type="domain" description="TonB-dependent receptor plug" evidence="10">
    <location>
        <begin position="217"/>
        <end position="325"/>
    </location>
</feature>
<keyword evidence="3 7" id="KW-1134">Transmembrane beta strand</keyword>
<keyword evidence="5 7" id="KW-0472">Membrane</keyword>
<evidence type="ECO:0000256" key="4">
    <source>
        <dbReference type="ARBA" id="ARBA00022692"/>
    </source>
</evidence>
<dbReference type="NCBIfam" id="TIGR04057">
    <property type="entry name" value="SusC_RagA_signa"/>
    <property type="match status" value="1"/>
</dbReference>
<keyword evidence="8" id="KW-0732">Signal</keyword>
<gene>
    <name evidence="11" type="ORF">HNQ92_001047</name>
</gene>
<evidence type="ECO:0000259" key="9">
    <source>
        <dbReference type="Pfam" id="PF07660"/>
    </source>
</evidence>
<evidence type="ECO:0000313" key="11">
    <source>
        <dbReference type="EMBL" id="MBB5282921.1"/>
    </source>
</evidence>
<comment type="subcellular location">
    <subcellularLocation>
        <location evidence="1 7">Cell outer membrane</location>
        <topology evidence="1 7">Multi-pass membrane protein</topology>
    </subcellularLocation>
</comment>
<dbReference type="Proteomes" id="UP000557307">
    <property type="component" value="Unassembled WGS sequence"/>
</dbReference>
<dbReference type="AlphaFoldDB" id="A0A840TI00"/>
<feature type="signal peptide" evidence="8">
    <location>
        <begin position="1"/>
        <end position="20"/>
    </location>
</feature>
<keyword evidence="12" id="KW-1185">Reference proteome</keyword>
<dbReference type="Pfam" id="PF07660">
    <property type="entry name" value="STN"/>
    <property type="match status" value="1"/>
</dbReference>
<dbReference type="Gene3D" id="2.40.170.20">
    <property type="entry name" value="TonB-dependent receptor, beta-barrel domain"/>
    <property type="match status" value="1"/>
</dbReference>
<evidence type="ECO:0000259" key="10">
    <source>
        <dbReference type="Pfam" id="PF07715"/>
    </source>
</evidence>
<dbReference type="Pfam" id="PF07715">
    <property type="entry name" value="Plug"/>
    <property type="match status" value="1"/>
</dbReference>
<dbReference type="InterPro" id="IPR012910">
    <property type="entry name" value="Plug_dom"/>
</dbReference>
<dbReference type="InterPro" id="IPR023996">
    <property type="entry name" value="TonB-dep_OMP_SusC/RagA"/>
</dbReference>
<dbReference type="GO" id="GO:0009279">
    <property type="term" value="C:cell outer membrane"/>
    <property type="evidence" value="ECO:0007669"/>
    <property type="project" value="UniProtKB-SubCell"/>
</dbReference>
<dbReference type="Pfam" id="PF13715">
    <property type="entry name" value="CarbopepD_reg_2"/>
    <property type="match status" value="1"/>
</dbReference>
<proteinExistence type="inferred from homology"/>
<dbReference type="SUPFAM" id="SSF56935">
    <property type="entry name" value="Porins"/>
    <property type="match status" value="1"/>
</dbReference>
<sequence>MKISFIQLVFSVVFVSLAYASHEGRAQEVMDRTITLHAERVGLQKVLRQLEKQAAVKFAYSPKNIQADRPVTLHVSAKTLSETLQTLLGPLGISYQMASGRILLLPQEESTPPRTTASAGEPKPALAIRGTVSDDKGEVLPGVSVLVKGSQAGTTTDGKGYYQLDVPDATATLVFSFVGYLSREVMVGSKTTLDVALSPDTRALEEVVVVGYGTQRKKELTSAVTSVNRAKLEGFNVSSFSEALTGQVAGVQISQVNGGPGAPLNVRIRGTGSITAGNNPLYVVDGFPLNVEGLSNLNTNDIESIEILKDASATAIYGSRGANGVVIVTTRRGTSGKPRIEFSTYTGIQQLSKKVDVLNPDEYVELAIEAVQNAWVDRGGSPSDPNSARPALYQIAPYFLAPEQWTRTDWQDEIYRTAPISDYNLSAAGGSDKIKYMVSAGYFDQRGILLNTGFKRYSARLNLDGALTDRVRFNVNFSPTYSVSDKVRGDGRWNEGAIGSALALPGIFPVRNPDGSYPSFLDFGYNSSAAYNPVSLLEQARGTDKNLRLITNAKVSVDLLKDKNLTYTFNTGVDYNALEDAFYTSVIFPGNLPGGEFGTSSNLNWVLENTLSYSREWFSDHRLDVLVGQSAQHAMGTDSRIRTNNYPNDLVRTLNAGQIVSGTTTESAWALASYFSRLTYAIKDKYYLNAAIRRDGSSRFGENRKWGLFPSLSAGWRLSEERFLKNVNQIDDLKIRASYGVTGNNFIANYGSIGLLSRASYVLGNAIVNAQVPSTFSNALLSWETSRQWDAGLDVRILKGRVELVYDLYSKVNSNLLLNVPVPSITGVTSSLRNIGRVRNQGMEWMVTTRNLVGKFGWTTAFNISYNRNKVLALGPEGDPIITTGMSTMEGTHITQVGQPIGSFYGFVFEGIYNTADEIAARPHLTTDKPGDPIIRDVSGDGMISMDDRTLIGNHFPDYTFGLDNIFRFKNFDLRVFLHGVQGIEILNLTKHGVGIVHGRLNQLGEARDRWRSAEEPGNGQVFRANLDINGYRRLASTHYLEDASFVRLKNITLGYSFHPSLLTRLKIAQAKVVLTGQNLFTFTQYSMYNPEASQNRYNTSLSPGSDMDVYPLARTYTLGLNLTF</sequence>
<organism evidence="11 12">
    <name type="scientific">Rhabdobacter roseus</name>
    <dbReference type="NCBI Taxonomy" id="1655419"/>
    <lineage>
        <taxon>Bacteria</taxon>
        <taxon>Pseudomonadati</taxon>
        <taxon>Bacteroidota</taxon>
        <taxon>Cytophagia</taxon>
        <taxon>Cytophagales</taxon>
        <taxon>Cytophagaceae</taxon>
        <taxon>Rhabdobacter</taxon>
    </lineage>
</organism>
<reference evidence="11 12" key="1">
    <citation type="submission" date="2020-08" db="EMBL/GenBank/DDBJ databases">
        <title>Genomic Encyclopedia of Type Strains, Phase IV (KMG-IV): sequencing the most valuable type-strain genomes for metagenomic binning, comparative biology and taxonomic classification.</title>
        <authorList>
            <person name="Goeker M."/>
        </authorList>
    </citation>
    <scope>NUCLEOTIDE SEQUENCE [LARGE SCALE GENOMIC DNA]</scope>
    <source>
        <strain evidence="11 12">DSM 105074</strain>
    </source>
</reference>
<dbReference type="PROSITE" id="PS52016">
    <property type="entry name" value="TONB_DEPENDENT_REC_3"/>
    <property type="match status" value="1"/>
</dbReference>
<evidence type="ECO:0000256" key="5">
    <source>
        <dbReference type="ARBA" id="ARBA00023136"/>
    </source>
</evidence>
<comment type="caution">
    <text evidence="11">The sequence shown here is derived from an EMBL/GenBank/DDBJ whole genome shotgun (WGS) entry which is preliminary data.</text>
</comment>
<dbReference type="InterPro" id="IPR039426">
    <property type="entry name" value="TonB-dep_rcpt-like"/>
</dbReference>
<evidence type="ECO:0000256" key="3">
    <source>
        <dbReference type="ARBA" id="ARBA00022452"/>
    </source>
</evidence>
<evidence type="ECO:0000256" key="6">
    <source>
        <dbReference type="ARBA" id="ARBA00023237"/>
    </source>
</evidence>